<dbReference type="EMBL" id="BATM01000008">
    <property type="protein sequence ID" value="GAD79226.1"/>
    <property type="molecule type" value="Genomic_DNA"/>
</dbReference>
<keyword evidence="4 6" id="KW-1133">Transmembrane helix</keyword>
<comment type="subcellular location">
    <subcellularLocation>
        <location evidence="1">Cell membrane</location>
        <topology evidence="1">Multi-pass membrane protein</topology>
    </subcellularLocation>
</comment>
<evidence type="ECO:0000256" key="4">
    <source>
        <dbReference type="ARBA" id="ARBA00022989"/>
    </source>
</evidence>
<dbReference type="AlphaFoldDB" id="U3AH31"/>
<dbReference type="PANTHER" id="PTHR30086:SF16">
    <property type="entry name" value="AMINO ACID EFFLUX PERMEASE RHTB FAMILY"/>
    <property type="match status" value="1"/>
</dbReference>
<dbReference type="Pfam" id="PF01810">
    <property type="entry name" value="LysE"/>
    <property type="match status" value="1"/>
</dbReference>
<feature type="transmembrane region" description="Helical" evidence="6">
    <location>
        <begin position="41"/>
        <end position="63"/>
    </location>
</feature>
<evidence type="ECO:0000256" key="6">
    <source>
        <dbReference type="SAM" id="Phobius"/>
    </source>
</evidence>
<feature type="transmembrane region" description="Helical" evidence="6">
    <location>
        <begin position="126"/>
        <end position="144"/>
    </location>
</feature>
<dbReference type="InterPro" id="IPR001123">
    <property type="entry name" value="LeuE-type"/>
</dbReference>
<comment type="caution">
    <text evidence="7">The sequence shown here is derived from an EMBL/GenBank/DDBJ whole genome shotgun (WGS) entry which is preliminary data.</text>
</comment>
<evidence type="ECO:0000256" key="3">
    <source>
        <dbReference type="ARBA" id="ARBA00022692"/>
    </source>
</evidence>
<name>U3AH31_9VIBR</name>
<protein>
    <submittedName>
        <fullName evidence="7">Putative RhtB family transporter</fullName>
    </submittedName>
</protein>
<gene>
    <name evidence="7" type="ORF">VEZ01S_08_02620</name>
</gene>
<feature type="transmembrane region" description="Helical" evidence="6">
    <location>
        <begin position="156"/>
        <end position="175"/>
    </location>
</feature>
<dbReference type="STRING" id="1219080.VEZ01S_08_02620"/>
<organism evidence="7 8">
    <name type="scientific">Vibrio ezurae NBRC 102218</name>
    <dbReference type="NCBI Taxonomy" id="1219080"/>
    <lineage>
        <taxon>Bacteria</taxon>
        <taxon>Pseudomonadati</taxon>
        <taxon>Pseudomonadota</taxon>
        <taxon>Gammaproteobacteria</taxon>
        <taxon>Vibrionales</taxon>
        <taxon>Vibrionaceae</taxon>
        <taxon>Vibrio</taxon>
    </lineage>
</organism>
<reference evidence="7 8" key="1">
    <citation type="submission" date="2013-09" db="EMBL/GenBank/DDBJ databases">
        <title>Whole genome shotgun sequence of Vibrio ezurae NBRC 102218.</title>
        <authorList>
            <person name="Yoshida I."/>
            <person name="Hosoyama A."/>
            <person name="Numata M."/>
            <person name="Hashimoto M."/>
            <person name="Hosoyama Y."/>
            <person name="Tsuchikane K."/>
            <person name="Noguchi M."/>
            <person name="Hirakata S."/>
            <person name="Ichikawa N."/>
            <person name="Ohji S."/>
            <person name="Yamazoe A."/>
            <person name="Fujita N."/>
        </authorList>
    </citation>
    <scope>NUCLEOTIDE SEQUENCE [LARGE SCALE GENOMIC DNA]</scope>
    <source>
        <strain evidence="7 8">NBRC 102218</strain>
    </source>
</reference>
<keyword evidence="8" id="KW-1185">Reference proteome</keyword>
<sequence>MSLHLWFSLFVICLLGAMSPGPSLATVSKHTLAGGRLNGLAAAWAHSFGIAFYAFITVIGLAVVLHKSEALFVSISLLGAAYLAYLGWKSLTSNGGIASTLEAGKAVSVKESAKEGLLISLLNPKIALFFIALFSQFVAVGNSVGAKAIVVATPMLVDGLWYTFITLVLSSPLLFERLKAKGKLIDQLSGIVLIALACRVVWQNVGYF</sequence>
<dbReference type="GO" id="GO:0015171">
    <property type="term" value="F:amino acid transmembrane transporter activity"/>
    <property type="evidence" value="ECO:0007669"/>
    <property type="project" value="TreeGrafter"/>
</dbReference>
<dbReference type="PANTHER" id="PTHR30086">
    <property type="entry name" value="ARGININE EXPORTER PROTEIN ARGO"/>
    <property type="match status" value="1"/>
</dbReference>
<evidence type="ECO:0000313" key="8">
    <source>
        <dbReference type="Proteomes" id="UP000016562"/>
    </source>
</evidence>
<evidence type="ECO:0000256" key="1">
    <source>
        <dbReference type="ARBA" id="ARBA00004651"/>
    </source>
</evidence>
<evidence type="ECO:0000313" key="7">
    <source>
        <dbReference type="EMBL" id="GAD79226.1"/>
    </source>
</evidence>
<dbReference type="OrthoDB" id="581870at2"/>
<feature type="transmembrane region" description="Helical" evidence="6">
    <location>
        <begin position="70"/>
        <end position="88"/>
    </location>
</feature>
<accession>U3AH31</accession>
<keyword evidence="3 6" id="KW-0812">Transmembrane</keyword>
<dbReference type="Proteomes" id="UP000016562">
    <property type="component" value="Unassembled WGS sequence"/>
</dbReference>
<evidence type="ECO:0000256" key="5">
    <source>
        <dbReference type="ARBA" id="ARBA00023136"/>
    </source>
</evidence>
<dbReference type="RefSeq" id="WP_021712937.1">
    <property type="nucleotide sequence ID" value="NZ_BATM01000008.1"/>
</dbReference>
<dbReference type="GO" id="GO:0005886">
    <property type="term" value="C:plasma membrane"/>
    <property type="evidence" value="ECO:0007669"/>
    <property type="project" value="UniProtKB-SubCell"/>
</dbReference>
<keyword evidence="2" id="KW-1003">Cell membrane</keyword>
<dbReference type="eggNOG" id="COG1280">
    <property type="taxonomic scope" value="Bacteria"/>
</dbReference>
<dbReference type="PIRSF" id="PIRSF006324">
    <property type="entry name" value="LeuE"/>
    <property type="match status" value="1"/>
</dbReference>
<feature type="transmembrane region" description="Helical" evidence="6">
    <location>
        <begin position="187"/>
        <end position="205"/>
    </location>
</feature>
<evidence type="ECO:0000256" key="2">
    <source>
        <dbReference type="ARBA" id="ARBA00022475"/>
    </source>
</evidence>
<proteinExistence type="predicted"/>
<keyword evidence="5 6" id="KW-0472">Membrane</keyword>